<evidence type="ECO:0000256" key="3">
    <source>
        <dbReference type="ARBA" id="ARBA00022737"/>
    </source>
</evidence>
<evidence type="ECO:0000256" key="2">
    <source>
        <dbReference type="ARBA" id="ARBA00009340"/>
    </source>
</evidence>
<keyword evidence="5" id="KW-0227">DNA damage</keyword>
<proteinExistence type="inferred from homology"/>
<name>A0AAN7ZY37_9SACH</name>
<dbReference type="Pfam" id="PF14500">
    <property type="entry name" value="MMS19_N"/>
    <property type="match status" value="1"/>
</dbReference>
<dbReference type="GO" id="GO:0051604">
    <property type="term" value="P:protein maturation"/>
    <property type="evidence" value="ECO:0007669"/>
    <property type="project" value="UniProtKB-UniRule"/>
</dbReference>
<feature type="domain" description="MMS19 C-terminal" evidence="6">
    <location>
        <begin position="591"/>
        <end position="996"/>
    </location>
</feature>
<dbReference type="PANTHER" id="PTHR12891:SF0">
    <property type="entry name" value="MMS19 NUCLEOTIDE EXCISION REPAIR PROTEIN HOMOLOG"/>
    <property type="match status" value="1"/>
</dbReference>
<dbReference type="Gene3D" id="1.25.10.10">
    <property type="entry name" value="Leucine-rich Repeat Variant"/>
    <property type="match status" value="1"/>
</dbReference>
<protein>
    <recommendedName>
        <fullName evidence="5">MMS19 nucleotide excision repair protein</fullName>
    </recommendedName>
</protein>
<evidence type="ECO:0000259" key="6">
    <source>
        <dbReference type="Pfam" id="PF12460"/>
    </source>
</evidence>
<comment type="subcellular location">
    <subcellularLocation>
        <location evidence="1 5">Nucleus</location>
    </subcellularLocation>
</comment>
<reference evidence="9" key="1">
    <citation type="submission" date="2023-07" db="EMBL/GenBank/DDBJ databases">
        <title>A draft genome of Kazachstania heterogenica Y-27499.</title>
        <authorList>
            <person name="Donic C."/>
            <person name="Kralova J.S."/>
            <person name="Fidel L."/>
            <person name="Ben-Dor S."/>
            <person name="Jung S."/>
        </authorList>
    </citation>
    <scope>NUCLEOTIDE SEQUENCE [LARGE SCALE GENOMIC DNA]</scope>
    <source>
        <strain evidence="9">Y27499</strain>
    </source>
</reference>
<comment type="similarity">
    <text evidence="2 5">Belongs to the MET18/MMS19 family.</text>
</comment>
<dbReference type="GO" id="GO:0006281">
    <property type="term" value="P:DNA repair"/>
    <property type="evidence" value="ECO:0007669"/>
    <property type="project" value="UniProtKB-UniRule"/>
</dbReference>
<dbReference type="EMBL" id="JAWIZZ010000041">
    <property type="protein sequence ID" value="KAK5780436.1"/>
    <property type="molecule type" value="Genomic_DNA"/>
</dbReference>
<dbReference type="Pfam" id="PF12460">
    <property type="entry name" value="MMS19_C"/>
    <property type="match status" value="1"/>
</dbReference>
<dbReference type="AlphaFoldDB" id="A0AAN7ZY37"/>
<dbReference type="PANTHER" id="PTHR12891">
    <property type="entry name" value="DNA REPAIR/TRANSCRIPTION PROTEIN MET18/MMS19"/>
    <property type="match status" value="1"/>
</dbReference>
<dbReference type="InterPro" id="IPR024687">
    <property type="entry name" value="MMS19_C"/>
</dbReference>
<sequence>MADHLDSLLVSFIANDTVNNEKATEIATRLVKLIVEEKSIKLLDIIIGLKQQITSNDYTLRKKALNCLSSVLHNLPRDYLSKNEITVIFNFYMSKLDDENLISETFSGFLSLLSYSNTSGQDIVSFLNFLKNDYVGTNYLAAIRFVPFRILEFVYINKLKDNKIINAKITTLYIETYINVASGEKDPRNLMSSFKLNYQITTTLDETLVFPLRQQLFDILFSYFPITFKPPKNDPYKISNSDLKLALRKSISATDMFAEDAFYNLIDKLGASSPSVKNDTLLTINQCIKNFKGESVQKISLELWKALKFEITHTLDDTDIIGNGNGNGSGNKKIDWTLTGTVTTDEEHYKQNNYQTALNVIRLMSLKLVEFDMSKFINFISHVFTELTSNYVHSKDLKQSCGILSSIGSANEAAFNIVIERALPLILIKSTEISKLKLLLMNLSFFLDSYMNVFGQTEIDKEEVNNVSSNKLFDYKDEILMILGMALTNNSKLEVTVRTLAVIQFTKLVKMKGYLSSEEIALIIQYFTETILTDNNKNIYYACLEGLKLISEFYEETVYDVSLKQMLNLLPLEYNNLPLFNNSEYVDISTILKIILDFTTSRHKLIKESIISLTSQLLKVAKAKADQSVEYCFLLLSSIYSLFENNIIFIKEEESIKIKDAVEPILFDILDLSDDVGIVADNFNFDMLSNIFYFVNLKSDRDKHNEELIAYNTKFQGKYKIFGGHPTRFVLPYCKILSALDKSINFNDANAMFEQTIVFLKNRKFKDGLSKLGYLELLMVLTNKWLIDDDVKKSINWNDKSVINLEIITWIGKGLVMKNSELAPNILNNFIELLGDSQVGNTVSHLFEIFVIDINSMRKVKGISWNNNVRLLYKQKFFSDIFKVLVTLYKETEIMFIKCNYLTALSFTLKHTPSTLVEPFMNDLLPMLLEALEMDNGEVKISSLETLKDVTEKFHQLITDHIDTLVPLLLKLVIPGDKSNTVLVRLFALQLLNSITKVVPLNYCLNFKEQVLVGTVIPLSDKKRVVRKQCVDTRQVYFELGQVPFE</sequence>
<dbReference type="GO" id="GO:0016226">
    <property type="term" value="P:iron-sulfur cluster assembly"/>
    <property type="evidence" value="ECO:0007669"/>
    <property type="project" value="UniProtKB-UniRule"/>
</dbReference>
<dbReference type="InterPro" id="IPR016024">
    <property type="entry name" value="ARM-type_fold"/>
</dbReference>
<keyword evidence="9" id="KW-1185">Reference proteome</keyword>
<evidence type="ECO:0000256" key="5">
    <source>
        <dbReference type="RuleBase" id="RU367072"/>
    </source>
</evidence>
<organism evidence="8 9">
    <name type="scientific">Arxiozyma heterogenica</name>
    <dbReference type="NCBI Taxonomy" id="278026"/>
    <lineage>
        <taxon>Eukaryota</taxon>
        <taxon>Fungi</taxon>
        <taxon>Dikarya</taxon>
        <taxon>Ascomycota</taxon>
        <taxon>Saccharomycotina</taxon>
        <taxon>Saccharomycetes</taxon>
        <taxon>Saccharomycetales</taxon>
        <taxon>Saccharomycetaceae</taxon>
        <taxon>Arxiozyma</taxon>
    </lineage>
</organism>
<dbReference type="InterPro" id="IPR029240">
    <property type="entry name" value="MMS19_N"/>
</dbReference>
<dbReference type="InterPro" id="IPR011989">
    <property type="entry name" value="ARM-like"/>
</dbReference>
<evidence type="ECO:0000313" key="9">
    <source>
        <dbReference type="Proteomes" id="UP001306508"/>
    </source>
</evidence>
<dbReference type="GO" id="GO:0097361">
    <property type="term" value="C:cytosolic [4Fe-4S] assembly targeting complex"/>
    <property type="evidence" value="ECO:0007669"/>
    <property type="project" value="UniProtKB-UniRule"/>
</dbReference>
<evidence type="ECO:0000313" key="8">
    <source>
        <dbReference type="EMBL" id="KAK5780436.1"/>
    </source>
</evidence>
<dbReference type="SUPFAM" id="SSF48371">
    <property type="entry name" value="ARM repeat"/>
    <property type="match status" value="1"/>
</dbReference>
<gene>
    <name evidence="8" type="ORF">RI543_002194</name>
</gene>
<dbReference type="InterPro" id="IPR039920">
    <property type="entry name" value="MMS19"/>
</dbReference>
<dbReference type="Proteomes" id="UP001306508">
    <property type="component" value="Unassembled WGS sequence"/>
</dbReference>
<accession>A0AAN7ZY37</accession>
<comment type="caution">
    <text evidence="8">The sequence shown here is derived from an EMBL/GenBank/DDBJ whole genome shotgun (WGS) entry which is preliminary data.</text>
</comment>
<feature type="domain" description="MMS19 N-terminal" evidence="7">
    <location>
        <begin position="49"/>
        <end position="313"/>
    </location>
</feature>
<keyword evidence="5" id="KW-0234">DNA repair</keyword>
<evidence type="ECO:0000256" key="4">
    <source>
        <dbReference type="ARBA" id="ARBA00023242"/>
    </source>
</evidence>
<keyword evidence="3" id="KW-0677">Repeat</keyword>
<dbReference type="GO" id="GO:0005634">
    <property type="term" value="C:nucleus"/>
    <property type="evidence" value="ECO:0007669"/>
    <property type="project" value="UniProtKB-SubCell"/>
</dbReference>
<comment type="function">
    <text evidence="5">Key component of the cytosolic iron-sulfur protein assembly (CIA) complex, a multiprotein complex that mediates the incorporation of iron-sulfur cluster into apoproteins specifically involved in DNA metabolism and genomic integrity. In the CIA complex, MMS19 acts as an adapter between early-acting CIA components and a subset of cellular target iron-sulfur proteins.</text>
</comment>
<evidence type="ECO:0000256" key="1">
    <source>
        <dbReference type="ARBA" id="ARBA00004123"/>
    </source>
</evidence>
<keyword evidence="4 5" id="KW-0539">Nucleus</keyword>
<evidence type="ECO:0000259" key="7">
    <source>
        <dbReference type="Pfam" id="PF14500"/>
    </source>
</evidence>